<feature type="signal peptide" evidence="2">
    <location>
        <begin position="1"/>
        <end position="18"/>
    </location>
</feature>
<keyword evidence="2" id="KW-0732">Signal</keyword>
<name>A0A2P4YXY4_9CRYT</name>
<dbReference type="Gene3D" id="3.90.550.10">
    <property type="entry name" value="Spore Coat Polysaccharide Biosynthesis Protein SpsA, Chain A"/>
    <property type="match status" value="1"/>
</dbReference>
<dbReference type="Pfam" id="PF00535">
    <property type="entry name" value="Glycos_transf_2"/>
    <property type="match status" value="1"/>
</dbReference>
<sequence length="418" mass="48373">MSSLRLLVFVSLFLGVFTQDQMLLGNPKLTGGLQERIFSSFPAIFNRVDNRTSNSTEKLEKTPVEPLEVPRAEEKGEPQKDEPKKEETQNSKESEVNKSLRVRSVVQTKSKEQLRRELIDGSFTELMELIEKEVEAVGQVPMDHFDPDISVVIPVAFDDLRSFPVLLSVLRLQTLRPEEIILVFDFPEHEVEARTKAMEEVKKYSNSLRNLRAFFRIPPPPPNHRAGSNRLYGASKAKNEIIIFFDSDDLMHPQRVEYVSRAFKANKDMDAFLTEYFVEQMDTTEQAKEMPVKSMADIKTKYDLDQIEREGKLLRNSYEEEFKEAEKAVKEYGLKCPWDPNDKLTEINWPETHGWWLYCCHNGWLTIKRSVLIEVPYPDKPSGEDSLYVFRLLMSRKNVGHSTVPLGIYVLGNTYEVR</sequence>
<protein>
    <submittedName>
        <fullName evidence="4">Glycosyl transferase family 2 family protein</fullName>
    </submittedName>
</protein>
<evidence type="ECO:0000313" key="4">
    <source>
        <dbReference type="EMBL" id="POM82664.1"/>
    </source>
</evidence>
<dbReference type="VEuPathDB" id="CryptoDB:CmeUKMEL1_03525"/>
<dbReference type="AlphaFoldDB" id="A0A2P4YXY4"/>
<dbReference type="GO" id="GO:0016740">
    <property type="term" value="F:transferase activity"/>
    <property type="evidence" value="ECO:0007669"/>
    <property type="project" value="UniProtKB-KW"/>
</dbReference>
<feature type="region of interest" description="Disordered" evidence="1">
    <location>
        <begin position="53"/>
        <end position="98"/>
    </location>
</feature>
<dbReference type="EMBL" id="JIBK01000005">
    <property type="protein sequence ID" value="POM82664.1"/>
    <property type="molecule type" value="Genomic_DNA"/>
</dbReference>
<evidence type="ECO:0000259" key="3">
    <source>
        <dbReference type="Pfam" id="PF00535"/>
    </source>
</evidence>
<evidence type="ECO:0000313" key="5">
    <source>
        <dbReference type="Proteomes" id="UP000236928"/>
    </source>
</evidence>
<dbReference type="CDD" id="cd00761">
    <property type="entry name" value="Glyco_tranf_GTA_type"/>
    <property type="match status" value="1"/>
</dbReference>
<keyword evidence="4" id="KW-0808">Transferase</keyword>
<feature type="domain" description="Glycosyltransferase 2-like" evidence="3">
    <location>
        <begin position="166"/>
        <end position="283"/>
    </location>
</feature>
<dbReference type="OrthoDB" id="339681at2759"/>
<keyword evidence="5" id="KW-1185">Reference proteome</keyword>
<proteinExistence type="predicted"/>
<evidence type="ECO:0000256" key="2">
    <source>
        <dbReference type="SAM" id="SignalP"/>
    </source>
</evidence>
<feature type="chain" id="PRO_5015149448" evidence="2">
    <location>
        <begin position="19"/>
        <end position="418"/>
    </location>
</feature>
<dbReference type="SUPFAM" id="SSF53448">
    <property type="entry name" value="Nucleotide-diphospho-sugar transferases"/>
    <property type="match status" value="1"/>
</dbReference>
<reference evidence="4 5" key="1">
    <citation type="submission" date="2014-04" db="EMBL/GenBank/DDBJ databases">
        <title>Comparative Genomics of Cryptosporidium Species.</title>
        <authorList>
            <person name="Silva J.C."/>
            <person name="Su Q."/>
            <person name="Chalmers R."/>
            <person name="Chibucos M.C."/>
            <person name="Elwin K."/>
            <person name="Godinez A."/>
            <person name="Guo F."/>
            <person name="Huynh K."/>
            <person name="Orvis J."/>
            <person name="Ott S."/>
            <person name="Sadzewicz L."/>
            <person name="Sengamalay N."/>
            <person name="Shetty A."/>
            <person name="Sun M."/>
            <person name="Tallon L."/>
            <person name="Xiao L."/>
            <person name="Zhang H."/>
            <person name="Fraser C.M."/>
            <person name="Zhu G."/>
            <person name="Kissinger J."/>
            <person name="Widmer G."/>
        </authorList>
    </citation>
    <scope>NUCLEOTIDE SEQUENCE [LARGE SCALE GENOMIC DNA]</scope>
    <source>
        <strain evidence="4 5">UKMEL1</strain>
    </source>
</reference>
<comment type="caution">
    <text evidence="4">The sequence shown here is derived from an EMBL/GenBank/DDBJ whole genome shotgun (WGS) entry which is preliminary data.</text>
</comment>
<dbReference type="InterPro" id="IPR029044">
    <property type="entry name" value="Nucleotide-diphossugar_trans"/>
</dbReference>
<evidence type="ECO:0000256" key="1">
    <source>
        <dbReference type="SAM" id="MobiDB-lite"/>
    </source>
</evidence>
<dbReference type="Proteomes" id="UP000236928">
    <property type="component" value="Unassembled WGS sequence"/>
</dbReference>
<feature type="compositionally biased region" description="Basic and acidic residues" evidence="1">
    <location>
        <begin position="57"/>
        <end position="98"/>
    </location>
</feature>
<organism evidence="4 5">
    <name type="scientific">Cryptosporidium meleagridis</name>
    <dbReference type="NCBI Taxonomy" id="93969"/>
    <lineage>
        <taxon>Eukaryota</taxon>
        <taxon>Sar</taxon>
        <taxon>Alveolata</taxon>
        <taxon>Apicomplexa</taxon>
        <taxon>Conoidasida</taxon>
        <taxon>Coccidia</taxon>
        <taxon>Eucoccidiorida</taxon>
        <taxon>Eimeriorina</taxon>
        <taxon>Cryptosporidiidae</taxon>
        <taxon>Cryptosporidium</taxon>
    </lineage>
</organism>
<dbReference type="InterPro" id="IPR001173">
    <property type="entry name" value="Glyco_trans_2-like"/>
</dbReference>
<accession>A0A2P4YXY4</accession>
<gene>
    <name evidence="4" type="ORF">CmeUKMEL1_03525</name>
</gene>